<keyword evidence="2" id="KW-1185">Reference proteome</keyword>
<name>A0A834U1T7_9FABA</name>
<accession>A0A834U1T7</accession>
<organism evidence="1 2">
    <name type="scientific">Senna tora</name>
    <dbReference type="NCBI Taxonomy" id="362788"/>
    <lineage>
        <taxon>Eukaryota</taxon>
        <taxon>Viridiplantae</taxon>
        <taxon>Streptophyta</taxon>
        <taxon>Embryophyta</taxon>
        <taxon>Tracheophyta</taxon>
        <taxon>Spermatophyta</taxon>
        <taxon>Magnoliopsida</taxon>
        <taxon>eudicotyledons</taxon>
        <taxon>Gunneridae</taxon>
        <taxon>Pentapetalae</taxon>
        <taxon>rosids</taxon>
        <taxon>fabids</taxon>
        <taxon>Fabales</taxon>
        <taxon>Fabaceae</taxon>
        <taxon>Caesalpinioideae</taxon>
        <taxon>Cassia clade</taxon>
        <taxon>Senna</taxon>
    </lineage>
</organism>
<dbReference type="AlphaFoldDB" id="A0A834U1T7"/>
<comment type="caution">
    <text evidence="1">The sequence shown here is derived from an EMBL/GenBank/DDBJ whole genome shotgun (WGS) entry which is preliminary data.</text>
</comment>
<proteinExistence type="predicted"/>
<reference evidence="1" key="1">
    <citation type="submission" date="2020-09" db="EMBL/GenBank/DDBJ databases">
        <title>Genome-Enabled Discovery of Anthraquinone Biosynthesis in Senna tora.</title>
        <authorList>
            <person name="Kang S.-H."/>
            <person name="Pandey R.P."/>
            <person name="Lee C.-M."/>
            <person name="Sim J.-S."/>
            <person name="Jeong J.-T."/>
            <person name="Choi B.-S."/>
            <person name="Jung M."/>
            <person name="Ginzburg D."/>
            <person name="Zhao K."/>
            <person name="Won S.Y."/>
            <person name="Oh T.-J."/>
            <person name="Yu Y."/>
            <person name="Kim N.-H."/>
            <person name="Lee O.R."/>
            <person name="Lee T.-H."/>
            <person name="Bashyal P."/>
            <person name="Kim T.-S."/>
            <person name="Lee W.-H."/>
            <person name="Kawkins C."/>
            <person name="Kim C.-K."/>
            <person name="Kim J.S."/>
            <person name="Ahn B.O."/>
            <person name="Rhee S.Y."/>
            <person name="Sohng J.K."/>
        </authorList>
    </citation>
    <scope>NUCLEOTIDE SEQUENCE</scope>
    <source>
        <tissue evidence="1">Leaf</tissue>
    </source>
</reference>
<sequence>MESNHPMKEVIWKINQLRSKSSEVGFNHTLRYNNGGFKGASLVSHAVGEDLGTVKLPVP</sequence>
<gene>
    <name evidence="1" type="ORF">G2W53_013409</name>
</gene>
<evidence type="ECO:0000313" key="1">
    <source>
        <dbReference type="EMBL" id="KAF7831076.1"/>
    </source>
</evidence>
<dbReference type="EMBL" id="JAAIUW010000005">
    <property type="protein sequence ID" value="KAF7831076.1"/>
    <property type="molecule type" value="Genomic_DNA"/>
</dbReference>
<protein>
    <submittedName>
        <fullName evidence="1">Uncharacterized protein</fullName>
    </submittedName>
</protein>
<dbReference type="Proteomes" id="UP000634136">
    <property type="component" value="Unassembled WGS sequence"/>
</dbReference>
<evidence type="ECO:0000313" key="2">
    <source>
        <dbReference type="Proteomes" id="UP000634136"/>
    </source>
</evidence>